<dbReference type="Pfam" id="PF01476">
    <property type="entry name" value="LysM"/>
    <property type="match status" value="1"/>
</dbReference>
<feature type="region of interest" description="Disordered" evidence="1">
    <location>
        <begin position="1"/>
        <end position="24"/>
    </location>
</feature>
<dbReference type="PROSITE" id="PS51782">
    <property type="entry name" value="LYSM"/>
    <property type="match status" value="1"/>
</dbReference>
<evidence type="ECO:0000313" key="4">
    <source>
        <dbReference type="Proteomes" id="UP000651010"/>
    </source>
</evidence>
<dbReference type="RefSeq" id="WP_192556286.1">
    <property type="nucleotide sequence ID" value="NZ_JACZZA010000008.1"/>
</dbReference>
<feature type="region of interest" description="Disordered" evidence="1">
    <location>
        <begin position="61"/>
        <end position="82"/>
    </location>
</feature>
<dbReference type="Proteomes" id="UP000651010">
    <property type="component" value="Unassembled WGS sequence"/>
</dbReference>
<dbReference type="InterPro" id="IPR018392">
    <property type="entry name" value="LysM"/>
</dbReference>
<dbReference type="PANTHER" id="PTHR33734:SF22">
    <property type="entry name" value="MEMBRANE-BOUND LYTIC MUREIN TRANSGLYCOSYLASE D"/>
    <property type="match status" value="1"/>
</dbReference>
<dbReference type="CDD" id="cd00118">
    <property type="entry name" value="LysM"/>
    <property type="match status" value="1"/>
</dbReference>
<keyword evidence="4" id="KW-1185">Reference proteome</keyword>
<dbReference type="InterPro" id="IPR036779">
    <property type="entry name" value="LysM_dom_sf"/>
</dbReference>
<dbReference type="PANTHER" id="PTHR33734">
    <property type="entry name" value="LYSM DOMAIN-CONTAINING GPI-ANCHORED PROTEIN 2"/>
    <property type="match status" value="1"/>
</dbReference>
<sequence>MFPVSPGSSAAYVPPPQPTPSTYQVQPHDTVQSIAQSYSVTPEELARANGIAVGTTLSEGQTLTLPPNAVPPPPKQQLPSNQSLQQQTDAAVGAYKTAVAQAKQALQNAPHNMGIRTEISEDNAASVNSAQQTMDTAIQHEIAGEIANRNNGVPPQFRTPTDQLIASFGQSIAQRYASDPDTQAAVTTCVSNYQLQNKASTLIAAVPGSGSAQDKLQSLSKQLQGQPQNVVDQVLADAQVKSWIQAEANQVAQPYAQVKPDAVYYAQDQATAAANQLETATTGLSPELATAVTQASMPTLQKIAQLQLGYAGSMVPFDSVQSVLANLGSSDNANAVVQQVADAYAGNLGSVGFLTRGGTTSELENSILDSPGFGAAGNPNFAIAFGNALQARGQSSAAKDAFDAGAQGVQDYLANNGNSPLKAYDAAHSAAEDKDKTLAQLLAQSGPLTYAQQQAFIKAYRSDPDNAKVYQADATAAKTLATYMQNNQSALLYAAGHNQAAAQQLYSCMQDLVQSGQGKVALQFAGYVQNDAAASKAFGKFSDYQSSFLPDAVKAAEGELLVEHNGDTKSAASELLELADPVFKGRNGWNQVKEGFEALANGDTKAFTPANFAEGYKAMGASGKAWAVAAITVDSINGANAEQINETINAFSMAGGDVSEVGTGVLQVMADAGKFGAFNASAEAMARLGSRFVPGLAMVASTSAFASDLQEAKNNTGSAGGAMYALAIAGDVLSVMGSFMENFPPAAVAGEVVSGIGTLISAPFELVGHILVGNKEQQEFQEEQVKYLQAAGISDKEEAEAMAKDGGAINAFASQLGLNAQQAQDILVAHPEAFGQGSAYTQGLINVLKACQIKPADANGFLSALQQDNPNYLNLFFAQNSSPANNPAMPLSHTANLVNLIGGGGFAHAKAYVQSHSPEVFSPDGDARRQADYDYELAQSSGSMQPAQIGNLLKSNHNAAYQAEIISIMKNNGSLDAWVEQMGNAYAYNGWPQAATSALQNAQSAGVLSADQTQQYIGELG</sequence>
<name>A0ABR9GBK8_9GAMM</name>
<dbReference type="SMART" id="SM00257">
    <property type="entry name" value="LysM"/>
    <property type="match status" value="1"/>
</dbReference>
<organism evidence="3 4">
    <name type="scientific">Dyella acidiphila</name>
    <dbReference type="NCBI Taxonomy" id="2775866"/>
    <lineage>
        <taxon>Bacteria</taxon>
        <taxon>Pseudomonadati</taxon>
        <taxon>Pseudomonadota</taxon>
        <taxon>Gammaproteobacteria</taxon>
        <taxon>Lysobacterales</taxon>
        <taxon>Rhodanobacteraceae</taxon>
        <taxon>Dyella</taxon>
    </lineage>
</organism>
<protein>
    <submittedName>
        <fullName evidence="3">LysM peptidoglycan-binding domain-containing protein</fullName>
    </submittedName>
</protein>
<proteinExistence type="predicted"/>
<evidence type="ECO:0000256" key="1">
    <source>
        <dbReference type="SAM" id="MobiDB-lite"/>
    </source>
</evidence>
<evidence type="ECO:0000313" key="3">
    <source>
        <dbReference type="EMBL" id="MBE1161433.1"/>
    </source>
</evidence>
<accession>A0ABR9GBK8</accession>
<feature type="domain" description="LysM" evidence="2">
    <location>
        <begin position="21"/>
        <end position="65"/>
    </location>
</feature>
<dbReference type="Gene3D" id="3.10.350.10">
    <property type="entry name" value="LysM domain"/>
    <property type="match status" value="1"/>
</dbReference>
<dbReference type="SUPFAM" id="SSF54106">
    <property type="entry name" value="LysM domain"/>
    <property type="match status" value="1"/>
</dbReference>
<reference evidence="3 4" key="1">
    <citation type="submission" date="2020-09" db="EMBL/GenBank/DDBJ databases">
        <title>Dyella sp. 7MK23 isolated from forest soil.</title>
        <authorList>
            <person name="Fu J."/>
        </authorList>
    </citation>
    <scope>NUCLEOTIDE SEQUENCE [LARGE SCALE GENOMIC DNA]</scope>
    <source>
        <strain evidence="3 4">7MK23</strain>
    </source>
</reference>
<gene>
    <name evidence="3" type="ORF">IGX34_13695</name>
</gene>
<comment type="caution">
    <text evidence="3">The sequence shown here is derived from an EMBL/GenBank/DDBJ whole genome shotgun (WGS) entry which is preliminary data.</text>
</comment>
<dbReference type="EMBL" id="JACZZA010000008">
    <property type="protein sequence ID" value="MBE1161433.1"/>
    <property type="molecule type" value="Genomic_DNA"/>
</dbReference>
<evidence type="ECO:0000259" key="2">
    <source>
        <dbReference type="PROSITE" id="PS51782"/>
    </source>
</evidence>